<dbReference type="Gene3D" id="3.30.450.40">
    <property type="match status" value="1"/>
</dbReference>
<name>A0A1Y3BTG3_EURMA</name>
<gene>
    <name evidence="1" type="ORF">BLA29_002640</name>
</gene>
<keyword evidence="2" id="KW-1185">Reference proteome</keyword>
<dbReference type="OrthoDB" id="295473at2759"/>
<evidence type="ECO:0000313" key="2">
    <source>
        <dbReference type="Proteomes" id="UP000194236"/>
    </source>
</evidence>
<accession>A0A1Y3BTG3</accession>
<protein>
    <submittedName>
        <fullName evidence="1">Uncharacterized protein</fullName>
    </submittedName>
</protein>
<proteinExistence type="predicted"/>
<dbReference type="AlphaFoldDB" id="A0A1Y3BTG3"/>
<sequence>MTNLDEYQIRKYLEENVTFSRDWFVENASSDIIREWFNNRRKSTVSNEQKNGWLMENLSQLSNQLSTSREQAEDHSSITKELLDDILDKDLRKSVSSNQIRVTTTEKRSKLVGLSEEQLLVKLLVDITSELDVDILCHKILTNVSLLINCDRASLFLVKGNRTNRYLVAKLFDVTPGSLFKDALVLSDNKNRSKVPPIPFGII</sequence>
<dbReference type="InterPro" id="IPR029016">
    <property type="entry name" value="GAF-like_dom_sf"/>
</dbReference>
<comment type="caution">
    <text evidence="1">The sequence shown here is derived from an EMBL/GenBank/DDBJ whole genome shotgun (WGS) entry which is preliminary data.</text>
</comment>
<dbReference type="SUPFAM" id="SSF55781">
    <property type="entry name" value="GAF domain-like"/>
    <property type="match status" value="1"/>
</dbReference>
<dbReference type="EMBL" id="MUJZ01006253">
    <property type="protein sequence ID" value="OTF82896.1"/>
    <property type="molecule type" value="Genomic_DNA"/>
</dbReference>
<reference evidence="1 2" key="1">
    <citation type="submission" date="2017-03" db="EMBL/GenBank/DDBJ databases">
        <title>Genome Survey of Euroglyphus maynei.</title>
        <authorList>
            <person name="Arlian L.G."/>
            <person name="Morgan M.S."/>
            <person name="Rider S.D."/>
        </authorList>
    </citation>
    <scope>NUCLEOTIDE SEQUENCE [LARGE SCALE GENOMIC DNA]</scope>
    <source>
        <strain evidence="1">Arlian Lab</strain>
        <tissue evidence="1">Whole body</tissue>
    </source>
</reference>
<evidence type="ECO:0000313" key="1">
    <source>
        <dbReference type="EMBL" id="OTF82896.1"/>
    </source>
</evidence>
<organism evidence="1 2">
    <name type="scientific">Euroglyphus maynei</name>
    <name type="common">Mayne's house dust mite</name>
    <dbReference type="NCBI Taxonomy" id="6958"/>
    <lineage>
        <taxon>Eukaryota</taxon>
        <taxon>Metazoa</taxon>
        <taxon>Ecdysozoa</taxon>
        <taxon>Arthropoda</taxon>
        <taxon>Chelicerata</taxon>
        <taxon>Arachnida</taxon>
        <taxon>Acari</taxon>
        <taxon>Acariformes</taxon>
        <taxon>Sarcoptiformes</taxon>
        <taxon>Astigmata</taxon>
        <taxon>Psoroptidia</taxon>
        <taxon>Analgoidea</taxon>
        <taxon>Pyroglyphidae</taxon>
        <taxon>Pyroglyphinae</taxon>
        <taxon>Euroglyphus</taxon>
    </lineage>
</organism>
<dbReference type="Proteomes" id="UP000194236">
    <property type="component" value="Unassembled WGS sequence"/>
</dbReference>